<evidence type="ECO:0008006" key="4">
    <source>
        <dbReference type="Google" id="ProtNLM"/>
    </source>
</evidence>
<dbReference type="RefSeq" id="WP_001163625.1">
    <property type="nucleotide sequence ID" value="NZ_NFCF01000063.1"/>
</dbReference>
<name>A0A242WA91_BACTU</name>
<protein>
    <recommendedName>
        <fullName evidence="4">Type II secretion system protein GspF domain-containing protein</fullName>
    </recommendedName>
</protein>
<evidence type="ECO:0000313" key="3">
    <source>
        <dbReference type="Proteomes" id="UP000195152"/>
    </source>
</evidence>
<keyword evidence="1" id="KW-1133">Transmembrane helix</keyword>
<organism evidence="2 3">
    <name type="scientific">Bacillus thuringiensis serovar mexicanensis</name>
    <dbReference type="NCBI Taxonomy" id="180868"/>
    <lineage>
        <taxon>Bacteria</taxon>
        <taxon>Bacillati</taxon>
        <taxon>Bacillota</taxon>
        <taxon>Bacilli</taxon>
        <taxon>Bacillales</taxon>
        <taxon>Bacillaceae</taxon>
        <taxon>Bacillus</taxon>
        <taxon>Bacillus cereus group</taxon>
    </lineage>
</organism>
<accession>A0A242WA91</accession>
<evidence type="ECO:0000313" key="2">
    <source>
        <dbReference type="EMBL" id="OTW50770.1"/>
    </source>
</evidence>
<feature type="transmembrane region" description="Helical" evidence="1">
    <location>
        <begin position="132"/>
        <end position="151"/>
    </location>
</feature>
<evidence type="ECO:0000256" key="1">
    <source>
        <dbReference type="SAM" id="Phobius"/>
    </source>
</evidence>
<gene>
    <name evidence="2" type="ORF">BK699_09465</name>
</gene>
<proteinExistence type="predicted"/>
<keyword evidence="1" id="KW-0472">Membrane</keyword>
<reference evidence="2 3" key="1">
    <citation type="submission" date="2016-10" db="EMBL/GenBank/DDBJ databases">
        <title>Comparative genomics of Bacillus thuringiensis reveals a path to pathogens against multiple invertebrate hosts.</title>
        <authorList>
            <person name="Zheng J."/>
            <person name="Gao Q."/>
            <person name="Liu H."/>
            <person name="Peng D."/>
            <person name="Ruan L."/>
            <person name="Sun M."/>
        </authorList>
    </citation>
    <scope>NUCLEOTIDE SEQUENCE [LARGE SCALE GENOMIC DNA]</scope>
    <source>
        <strain evidence="2">BGSC 4AC1</strain>
    </source>
</reference>
<dbReference type="EMBL" id="NFCF01000063">
    <property type="protein sequence ID" value="OTW50770.1"/>
    <property type="molecule type" value="Genomic_DNA"/>
</dbReference>
<keyword evidence="1" id="KW-0812">Transmembrane</keyword>
<comment type="caution">
    <text evidence="2">The sequence shown here is derived from an EMBL/GenBank/DDBJ whole genome shotgun (WGS) entry which is preliminary data.</text>
</comment>
<feature type="transmembrane region" description="Helical" evidence="1">
    <location>
        <begin position="281"/>
        <end position="305"/>
    </location>
</feature>
<sequence>MQHGLKRKGGIIIQIPLFVYILLFAIVFFAVLTLTSKKGSQNNNYLKFVEEIEKEKSQASQQTQLEKYLTPLLKLTNSKIKISASKEEELRRKFKEANMSMDPASFYMYKILYPVICFIFLLFIGMAYDNTIILIMAAGSILTYFYPDYNLKKRLKIAKERRKFELPSYLMPLGVRLQAFTTYDAVKGSKEMAGPYLRPFVEELIIEMETFQGSNKPFKNFAEKLDIPEAHTFVIALQQAINVDPVKGREIIQQQIDVSRKLRDQNYNALISARPLLMNKYNVVTVGCILIVPFTIVGVTLVSAFSSI</sequence>
<feature type="transmembrane region" description="Helical" evidence="1">
    <location>
        <begin position="107"/>
        <end position="126"/>
    </location>
</feature>
<feature type="transmembrane region" description="Helical" evidence="1">
    <location>
        <begin position="12"/>
        <end position="34"/>
    </location>
</feature>
<dbReference type="Proteomes" id="UP000195152">
    <property type="component" value="Unassembled WGS sequence"/>
</dbReference>
<dbReference type="AlphaFoldDB" id="A0A242WA91"/>